<dbReference type="EMBL" id="MHOJ01000014">
    <property type="protein sequence ID" value="OGZ62638.1"/>
    <property type="molecule type" value="Genomic_DNA"/>
</dbReference>
<dbReference type="InterPro" id="IPR036821">
    <property type="entry name" value="Peptide_deformylase_sf"/>
</dbReference>
<dbReference type="GO" id="GO:0042586">
    <property type="term" value="F:peptide deformylase activity"/>
    <property type="evidence" value="ECO:0007669"/>
    <property type="project" value="InterPro"/>
</dbReference>
<evidence type="ECO:0000313" key="3">
    <source>
        <dbReference type="Proteomes" id="UP000178509"/>
    </source>
</evidence>
<dbReference type="PANTHER" id="PTHR10458:SF22">
    <property type="entry name" value="PEPTIDE DEFORMYLASE"/>
    <property type="match status" value="1"/>
</dbReference>
<proteinExistence type="inferred from homology"/>
<evidence type="ECO:0000313" key="2">
    <source>
        <dbReference type="EMBL" id="OGZ62638.1"/>
    </source>
</evidence>
<dbReference type="Proteomes" id="UP000178509">
    <property type="component" value="Unassembled WGS sequence"/>
</dbReference>
<dbReference type="AlphaFoldDB" id="A0A1G2HL58"/>
<gene>
    <name evidence="2" type="ORF">A3H51_00730</name>
</gene>
<dbReference type="Gene3D" id="3.90.45.10">
    <property type="entry name" value="Peptide deformylase"/>
    <property type="match status" value="1"/>
</dbReference>
<name>A0A1G2HL58_9BACT</name>
<comment type="caution">
    <text evidence="2">The sequence shown here is derived from an EMBL/GenBank/DDBJ whole genome shotgun (WGS) entry which is preliminary data.</text>
</comment>
<reference evidence="2 3" key="1">
    <citation type="journal article" date="2016" name="Nat. Commun.">
        <title>Thousands of microbial genomes shed light on interconnected biogeochemical processes in an aquifer system.</title>
        <authorList>
            <person name="Anantharaman K."/>
            <person name="Brown C.T."/>
            <person name="Hug L.A."/>
            <person name="Sharon I."/>
            <person name="Castelle C.J."/>
            <person name="Probst A.J."/>
            <person name="Thomas B.C."/>
            <person name="Singh A."/>
            <person name="Wilkins M.J."/>
            <person name="Karaoz U."/>
            <person name="Brodie E.L."/>
            <person name="Williams K.H."/>
            <person name="Hubbard S.S."/>
            <person name="Banfield J.F."/>
        </authorList>
    </citation>
    <scope>NUCLEOTIDE SEQUENCE [LARGE SCALE GENOMIC DNA]</scope>
</reference>
<dbReference type="Pfam" id="PF01327">
    <property type="entry name" value="Pep_deformylase"/>
    <property type="match status" value="1"/>
</dbReference>
<comment type="similarity">
    <text evidence="1">Belongs to the polypeptide deformylase family.</text>
</comment>
<dbReference type="SUPFAM" id="SSF56420">
    <property type="entry name" value="Peptide deformylase"/>
    <property type="match status" value="1"/>
</dbReference>
<dbReference type="PANTHER" id="PTHR10458">
    <property type="entry name" value="PEPTIDE DEFORMYLASE"/>
    <property type="match status" value="1"/>
</dbReference>
<evidence type="ECO:0008006" key="4">
    <source>
        <dbReference type="Google" id="ProtNLM"/>
    </source>
</evidence>
<accession>A0A1G2HL58</accession>
<sequence length="92" mass="10735">MPFSLFSPLHPTVYINPRIISYGDKKEEWEEGCLSIKGVYYKITRYTQVVLEAQTENGKRFSVNANDLLAKLFQHETDHLNGKLILNRLHKK</sequence>
<protein>
    <recommendedName>
        <fullName evidence="4">Peptide deformylase</fullName>
    </recommendedName>
</protein>
<dbReference type="PRINTS" id="PR01576">
    <property type="entry name" value="PDEFORMYLASE"/>
</dbReference>
<evidence type="ECO:0000256" key="1">
    <source>
        <dbReference type="ARBA" id="ARBA00010759"/>
    </source>
</evidence>
<dbReference type="InterPro" id="IPR023635">
    <property type="entry name" value="Peptide_deformylase"/>
</dbReference>
<organism evidence="2 3">
    <name type="scientific">Candidatus Spechtbacteria bacterium RIFCSPLOWO2_02_FULL_38_8</name>
    <dbReference type="NCBI Taxonomy" id="1802164"/>
    <lineage>
        <taxon>Bacteria</taxon>
        <taxon>Candidatus Spechtiibacteriota</taxon>
    </lineage>
</organism>
<dbReference type="STRING" id="1802164.A3H51_00730"/>